<accession>A0ABS8HX34</accession>
<dbReference type="SUPFAM" id="SSF56519">
    <property type="entry name" value="Penicillin binding protein dimerisation domain"/>
    <property type="match status" value="1"/>
</dbReference>
<comment type="similarity">
    <text evidence="2">Belongs to the transpeptidase family.</text>
</comment>
<comment type="caution">
    <text evidence="7">The sequence shown here is derived from an EMBL/GenBank/DDBJ whole genome shotgun (WGS) entry which is preliminary data.</text>
</comment>
<name>A0ABS8HX34_9FIRM</name>
<reference evidence="7" key="1">
    <citation type="submission" date="2021-11" db="EMBL/GenBank/DDBJ databases">
        <title>Description of a new species Pelosinus isolated from the bottom sediments of Lake Baikal.</title>
        <authorList>
            <person name="Zakharyuk A."/>
        </authorList>
    </citation>
    <scope>NUCLEOTIDE SEQUENCE</scope>
    <source>
        <strain evidence="7">Bkl1</strain>
    </source>
</reference>
<dbReference type="PANTHER" id="PTHR30627">
    <property type="entry name" value="PEPTIDOGLYCAN D,D-TRANSPEPTIDASE"/>
    <property type="match status" value="1"/>
</dbReference>
<feature type="domain" description="Penicillin-binding protein transpeptidase" evidence="5">
    <location>
        <begin position="238"/>
        <end position="547"/>
    </location>
</feature>
<dbReference type="InterPro" id="IPR012338">
    <property type="entry name" value="Beta-lactam/transpept-like"/>
</dbReference>
<dbReference type="InterPro" id="IPR050515">
    <property type="entry name" value="Beta-lactam/transpept"/>
</dbReference>
<keyword evidence="4" id="KW-1133">Transmembrane helix</keyword>
<dbReference type="InterPro" id="IPR036138">
    <property type="entry name" value="PBP_dimer_sf"/>
</dbReference>
<dbReference type="InterPro" id="IPR005311">
    <property type="entry name" value="PBP_dimer"/>
</dbReference>
<evidence type="ECO:0000256" key="3">
    <source>
        <dbReference type="ARBA" id="ARBA00023136"/>
    </source>
</evidence>
<evidence type="ECO:0000259" key="5">
    <source>
        <dbReference type="Pfam" id="PF00905"/>
    </source>
</evidence>
<dbReference type="Pfam" id="PF00905">
    <property type="entry name" value="Transpeptidase"/>
    <property type="match status" value="1"/>
</dbReference>
<protein>
    <submittedName>
        <fullName evidence="7">Penicillin-binding protein 2</fullName>
    </submittedName>
</protein>
<evidence type="ECO:0000313" key="8">
    <source>
        <dbReference type="Proteomes" id="UP001165492"/>
    </source>
</evidence>
<evidence type="ECO:0000256" key="4">
    <source>
        <dbReference type="SAM" id="Phobius"/>
    </source>
</evidence>
<keyword evidence="8" id="KW-1185">Reference proteome</keyword>
<dbReference type="EMBL" id="JAJHJB010000038">
    <property type="protein sequence ID" value="MCC5467719.1"/>
    <property type="molecule type" value="Genomic_DNA"/>
</dbReference>
<keyword evidence="4" id="KW-0812">Transmembrane</keyword>
<gene>
    <name evidence="7" type="ORF">LMF89_20495</name>
</gene>
<dbReference type="SUPFAM" id="SSF56601">
    <property type="entry name" value="beta-lactamase/transpeptidase-like"/>
    <property type="match status" value="1"/>
</dbReference>
<dbReference type="RefSeq" id="WP_229536669.1">
    <property type="nucleotide sequence ID" value="NZ_JAJHJB010000038.1"/>
</dbReference>
<proteinExistence type="inferred from homology"/>
<evidence type="ECO:0000256" key="2">
    <source>
        <dbReference type="ARBA" id="ARBA00007171"/>
    </source>
</evidence>
<evidence type="ECO:0000313" key="7">
    <source>
        <dbReference type="EMBL" id="MCC5467719.1"/>
    </source>
</evidence>
<sequence>MALQILRIYKLLIFFVLFGSLLIIRLFYLQVIENDNLVTQSLIMRIQEVPIEVARGEIVDRNGLPLTNTAQHYKIAVFPGQILNAAMAAEQLSELTGISEPNLFSQITENHRPFKIKSKIDAAMGEKINKALIPGVVVVAEKVRYGYLPLAAHIKGYINLADNQGVSGIEGMYDDMLRGNQPEYAVALVDAGQQIIPGLGYKRLRLSSHSDPSNVVLTLDKQIQKAVENIVDKHGIKGAVVVLRPTTGEILAMASRPNFNANHLEEYLNQSSAPLLNRAISPYQPGSVFKLVTAAAALEQESIQPEDVFFDPGYIEVDHLRFNGWDYDKGGRGQITFKEALAYSSNPVFIEVGLKIGAESLISYAQKFGFGHKTSVDFNDEAEGYLPPSDNLYSGELANLAIGQGKLEATPLQIASLVATIANDGIKVVPYVVSKLTNADGVVIKAYDTPPGIRVISPRTAAQIQDMMMAVTRYGTGQAAYVEGIGSAGKTGSAETGRKNADGQSINHAWFAGYAPVQNPQYAVVIFVEEGMSGSDIAAPMFYEIIKEITKS</sequence>
<evidence type="ECO:0000259" key="6">
    <source>
        <dbReference type="Pfam" id="PF03717"/>
    </source>
</evidence>
<dbReference type="InterPro" id="IPR001460">
    <property type="entry name" value="PCN-bd_Tpept"/>
</dbReference>
<evidence type="ECO:0000256" key="1">
    <source>
        <dbReference type="ARBA" id="ARBA00004370"/>
    </source>
</evidence>
<keyword evidence="3 4" id="KW-0472">Membrane</keyword>
<feature type="transmembrane region" description="Helical" evidence="4">
    <location>
        <begin position="12"/>
        <end position="31"/>
    </location>
</feature>
<dbReference type="Proteomes" id="UP001165492">
    <property type="component" value="Unassembled WGS sequence"/>
</dbReference>
<organism evidence="7 8">
    <name type="scientific">Pelosinus baikalensis</name>
    <dbReference type="NCBI Taxonomy" id="2892015"/>
    <lineage>
        <taxon>Bacteria</taxon>
        <taxon>Bacillati</taxon>
        <taxon>Bacillota</taxon>
        <taxon>Negativicutes</taxon>
        <taxon>Selenomonadales</taxon>
        <taxon>Sporomusaceae</taxon>
        <taxon>Pelosinus</taxon>
    </lineage>
</organism>
<feature type="domain" description="Penicillin-binding protein dimerisation" evidence="6">
    <location>
        <begin position="51"/>
        <end position="193"/>
    </location>
</feature>
<comment type="subcellular location">
    <subcellularLocation>
        <location evidence="1">Membrane</location>
    </subcellularLocation>
</comment>
<dbReference type="Gene3D" id="3.90.1310.10">
    <property type="entry name" value="Penicillin-binding protein 2a (Domain 2)"/>
    <property type="match status" value="1"/>
</dbReference>
<dbReference type="Pfam" id="PF03717">
    <property type="entry name" value="PBP_dimer"/>
    <property type="match status" value="1"/>
</dbReference>
<dbReference type="Gene3D" id="3.40.710.10">
    <property type="entry name" value="DD-peptidase/beta-lactamase superfamily"/>
    <property type="match status" value="1"/>
</dbReference>